<reference evidence="2 3" key="1">
    <citation type="submission" date="2023-02" db="EMBL/GenBank/DDBJ databases">
        <title>LHISI_Scaffold_Assembly.</title>
        <authorList>
            <person name="Stuart O.P."/>
            <person name="Cleave R."/>
            <person name="Magrath M.J.L."/>
            <person name="Mikheyev A.S."/>
        </authorList>
    </citation>
    <scope>NUCLEOTIDE SEQUENCE [LARGE SCALE GENOMIC DNA]</scope>
    <source>
        <strain evidence="2">Daus_M_001</strain>
        <tissue evidence="2">Leg muscle</tissue>
    </source>
</reference>
<feature type="compositionally biased region" description="Basic and acidic residues" evidence="1">
    <location>
        <begin position="456"/>
        <end position="468"/>
    </location>
</feature>
<keyword evidence="3" id="KW-1185">Reference proteome</keyword>
<protein>
    <submittedName>
        <fullName evidence="2">Uncharacterized protein</fullName>
    </submittedName>
</protein>
<name>A0ABQ9IE72_9NEOP</name>
<sequence>MTAAGKYRPFTKLEKFAPNYDCRHICRQHSITIQANFQLAFMRRSYEIENCVPYKMYGIPSNPSFHARRPRLESHKDRTCSPRLVDAGMLTTGSPSASRHCPYPPAPRPHTQIRDALVFLAGSSVTSGSAVVVVVRLLTSHRLTHDCYLRKEIHPKKLLTNLPRRRVPGEELSRTNALMRRLASDRVCNPWRQTCEEEKSHSSWSYGEGNERWFLGMLRPAKRIYEARVRIARNQGCNRDARRYRLFTVKCAPLKAVLKIWFSPVFSYNPIICKIHAARTKREIPKKTGRIAASSGAIPDCESLELNRPGIEPSLPCCEASSQTAQSPIDSYEFAKVCQLAELRLPAILLLADLDHQGSIAFPFPDQLHLQNYMLPRDRESREHVNHSYYSDHLVARACPHTLTSRSLIARSTSPRSSNAKHIAYTLNSNRRETTDSQRRRSSSETDLLTNSQCDNRAEHLPRREAPGREPAATLPLSYEDRAKSSTRAVG</sequence>
<evidence type="ECO:0000313" key="3">
    <source>
        <dbReference type="Proteomes" id="UP001159363"/>
    </source>
</evidence>
<evidence type="ECO:0000256" key="1">
    <source>
        <dbReference type="SAM" id="MobiDB-lite"/>
    </source>
</evidence>
<dbReference type="EMBL" id="JARBHB010000001">
    <property type="protein sequence ID" value="KAJ8894973.1"/>
    <property type="molecule type" value="Genomic_DNA"/>
</dbReference>
<gene>
    <name evidence="2" type="ORF">PR048_000281</name>
</gene>
<evidence type="ECO:0000313" key="2">
    <source>
        <dbReference type="EMBL" id="KAJ8894973.1"/>
    </source>
</evidence>
<feature type="compositionally biased region" description="Polar residues" evidence="1">
    <location>
        <begin position="445"/>
        <end position="455"/>
    </location>
</feature>
<feature type="compositionally biased region" description="Basic and acidic residues" evidence="1">
    <location>
        <begin position="430"/>
        <end position="444"/>
    </location>
</feature>
<organism evidence="2 3">
    <name type="scientific">Dryococelus australis</name>
    <dbReference type="NCBI Taxonomy" id="614101"/>
    <lineage>
        <taxon>Eukaryota</taxon>
        <taxon>Metazoa</taxon>
        <taxon>Ecdysozoa</taxon>
        <taxon>Arthropoda</taxon>
        <taxon>Hexapoda</taxon>
        <taxon>Insecta</taxon>
        <taxon>Pterygota</taxon>
        <taxon>Neoptera</taxon>
        <taxon>Polyneoptera</taxon>
        <taxon>Phasmatodea</taxon>
        <taxon>Verophasmatodea</taxon>
        <taxon>Anareolatae</taxon>
        <taxon>Phasmatidae</taxon>
        <taxon>Eurycanthinae</taxon>
        <taxon>Dryococelus</taxon>
    </lineage>
</organism>
<feature type="compositionally biased region" description="Polar residues" evidence="1">
    <location>
        <begin position="409"/>
        <end position="420"/>
    </location>
</feature>
<comment type="caution">
    <text evidence="2">The sequence shown here is derived from an EMBL/GenBank/DDBJ whole genome shotgun (WGS) entry which is preliminary data.</text>
</comment>
<proteinExistence type="predicted"/>
<dbReference type="Proteomes" id="UP001159363">
    <property type="component" value="Chromosome 1"/>
</dbReference>
<accession>A0ABQ9IE72</accession>
<feature type="region of interest" description="Disordered" evidence="1">
    <location>
        <begin position="409"/>
        <end position="491"/>
    </location>
</feature>